<evidence type="ECO:0000313" key="1">
    <source>
        <dbReference type="EMBL" id="CAB4185718.1"/>
    </source>
</evidence>
<organism evidence="1">
    <name type="scientific">uncultured Caudovirales phage</name>
    <dbReference type="NCBI Taxonomy" id="2100421"/>
    <lineage>
        <taxon>Viruses</taxon>
        <taxon>Duplodnaviria</taxon>
        <taxon>Heunggongvirae</taxon>
        <taxon>Uroviricota</taxon>
        <taxon>Caudoviricetes</taxon>
        <taxon>Peduoviridae</taxon>
        <taxon>Maltschvirus</taxon>
        <taxon>Maltschvirus maltsch</taxon>
    </lineage>
</organism>
<evidence type="ECO:0000313" key="2">
    <source>
        <dbReference type="EMBL" id="CAB4193469.1"/>
    </source>
</evidence>
<reference evidence="1" key="1">
    <citation type="submission" date="2020-05" db="EMBL/GenBank/DDBJ databases">
        <authorList>
            <person name="Chiriac C."/>
            <person name="Salcher M."/>
            <person name="Ghai R."/>
            <person name="Kavagutti S V."/>
        </authorList>
    </citation>
    <scope>NUCLEOTIDE SEQUENCE</scope>
</reference>
<protein>
    <submittedName>
        <fullName evidence="1">Uncharacterized protein</fullName>
    </submittedName>
</protein>
<gene>
    <name evidence="1" type="ORF">UFOVP1119_106</name>
    <name evidence="2" type="ORF">UFOVP1238_80</name>
</gene>
<name>A0A6J5QXF4_9CAUD</name>
<dbReference type="EMBL" id="LR797076">
    <property type="protein sequence ID" value="CAB4185718.1"/>
    <property type="molecule type" value="Genomic_DNA"/>
</dbReference>
<sequence length="172" mass="19377">MTPDYTKVASYDVRSYLWARLQAAGLLTASNYIADGFEIPLVPIIPAQQVPEFNNLLAGRTYIIYDVAQSRARNTNFWASEESITFEVVSKNAAEIQTLVNFITDEFRRYEKSALDVNVSMASTSKFSFLWFALESADPVQSYQNEGGFMTGLVTIKYAYTREVDGITGKYL</sequence>
<proteinExistence type="predicted"/>
<dbReference type="EMBL" id="LR797198">
    <property type="protein sequence ID" value="CAB4193469.1"/>
    <property type="molecule type" value="Genomic_DNA"/>
</dbReference>
<accession>A0A6J5QXF4</accession>